<evidence type="ECO:0000313" key="5">
    <source>
        <dbReference type="EMBL" id="SUM34211.1"/>
    </source>
</evidence>
<name>A0A380FL90_STAGA</name>
<keyword evidence="1 5" id="KW-0436">Ligase</keyword>
<keyword evidence="2" id="KW-0547">Nucleotide-binding</keyword>
<keyword evidence="3" id="KW-0067">ATP-binding</keyword>
<dbReference type="GO" id="GO:0005524">
    <property type="term" value="F:ATP binding"/>
    <property type="evidence" value="ECO:0007669"/>
    <property type="project" value="UniProtKB-KW"/>
</dbReference>
<dbReference type="PANTHER" id="PTHR43024:SF1">
    <property type="entry name" value="UDP-N-ACETYLMURAMOYL-TRIPEPTIDE--D-ALANYL-D-ALANINE LIGASE"/>
    <property type="match status" value="1"/>
</dbReference>
<reference evidence="5 6" key="1">
    <citation type="submission" date="2018-06" db="EMBL/GenBank/DDBJ databases">
        <authorList>
            <consortium name="Pathogen Informatics"/>
            <person name="Doyle S."/>
        </authorList>
    </citation>
    <scope>NUCLEOTIDE SEQUENCE [LARGE SCALE GENOMIC DNA]</scope>
    <source>
        <strain evidence="5 6">NCTC12195</strain>
    </source>
</reference>
<dbReference type="EMBL" id="UHDK01000001">
    <property type="protein sequence ID" value="SUM34211.1"/>
    <property type="molecule type" value="Genomic_DNA"/>
</dbReference>
<dbReference type="InterPro" id="IPR051046">
    <property type="entry name" value="MurCDEF_CellWall_CoF430Synth"/>
</dbReference>
<evidence type="ECO:0000259" key="4">
    <source>
        <dbReference type="Pfam" id="PF02875"/>
    </source>
</evidence>
<organism evidence="5 6">
    <name type="scientific">Staphylococcus gallinarum</name>
    <dbReference type="NCBI Taxonomy" id="1293"/>
    <lineage>
        <taxon>Bacteria</taxon>
        <taxon>Bacillati</taxon>
        <taxon>Bacillota</taxon>
        <taxon>Bacilli</taxon>
        <taxon>Bacillales</taxon>
        <taxon>Staphylococcaceae</taxon>
        <taxon>Staphylococcus</taxon>
    </lineage>
</organism>
<evidence type="ECO:0000256" key="1">
    <source>
        <dbReference type="ARBA" id="ARBA00022598"/>
    </source>
</evidence>
<gene>
    <name evidence="5" type="primary">murF_2</name>
    <name evidence="5" type="ORF">NCTC12195_03725</name>
</gene>
<evidence type="ECO:0000256" key="3">
    <source>
        <dbReference type="ARBA" id="ARBA00022840"/>
    </source>
</evidence>
<dbReference type="InterPro" id="IPR036615">
    <property type="entry name" value="Mur_ligase_C_dom_sf"/>
</dbReference>
<evidence type="ECO:0000313" key="6">
    <source>
        <dbReference type="Proteomes" id="UP000255277"/>
    </source>
</evidence>
<sequence length="144" mass="16051">MNLSYDQIYNNLKAVQLTGMRMEQHHLTDGTLLINDAYNASPTSMKAAIDTLSGMDGRKILVLADVLELGADSKLMHEAVGQYLADKGITALFTFGTEANYIHDSGKGFVQEAQHFEDKQALINELKAYKEPADKILVQRFQEE</sequence>
<dbReference type="InterPro" id="IPR004101">
    <property type="entry name" value="Mur_ligase_C"/>
</dbReference>
<evidence type="ECO:0000256" key="2">
    <source>
        <dbReference type="ARBA" id="ARBA00022741"/>
    </source>
</evidence>
<dbReference type="PANTHER" id="PTHR43024">
    <property type="entry name" value="UDP-N-ACETYLMURAMOYL-TRIPEPTIDE--D-ALANYL-D-ALANINE LIGASE"/>
    <property type="match status" value="1"/>
</dbReference>
<accession>A0A380FL90</accession>
<dbReference type="GO" id="GO:0047480">
    <property type="term" value="F:UDP-N-acetylmuramoyl-tripeptide-D-alanyl-D-alanine ligase activity"/>
    <property type="evidence" value="ECO:0007669"/>
    <property type="project" value="UniProtKB-EC"/>
</dbReference>
<dbReference type="Pfam" id="PF02875">
    <property type="entry name" value="Mur_ligase_C"/>
    <property type="match status" value="1"/>
</dbReference>
<proteinExistence type="predicted"/>
<feature type="domain" description="Mur ligase C-terminal" evidence="4">
    <location>
        <begin position="20"/>
        <end position="138"/>
    </location>
</feature>
<dbReference type="AlphaFoldDB" id="A0A380FL90"/>
<dbReference type="SUPFAM" id="SSF53244">
    <property type="entry name" value="MurD-like peptide ligases, peptide-binding domain"/>
    <property type="match status" value="1"/>
</dbReference>
<dbReference type="EC" id="6.3.2.10" evidence="5"/>
<dbReference type="Gene3D" id="3.90.190.20">
    <property type="entry name" value="Mur ligase, C-terminal domain"/>
    <property type="match status" value="1"/>
</dbReference>
<protein>
    <submittedName>
        <fullName evidence="5">UDP-N-acetylmuramyl pentapeptide synthase</fullName>
        <ecNumber evidence="5">6.3.2.10</ecNumber>
    </submittedName>
</protein>
<dbReference type="Proteomes" id="UP000255277">
    <property type="component" value="Unassembled WGS sequence"/>
</dbReference>